<keyword evidence="2" id="KW-1185">Reference proteome</keyword>
<gene>
    <name evidence="1" type="ORF">N3K66_004925</name>
</gene>
<accession>A0ACC0V4M5</accession>
<dbReference type="Proteomes" id="UP001163324">
    <property type="component" value="Chromosome 4"/>
</dbReference>
<organism evidence="1 2">
    <name type="scientific">Trichothecium roseum</name>
    <dbReference type="NCBI Taxonomy" id="47278"/>
    <lineage>
        <taxon>Eukaryota</taxon>
        <taxon>Fungi</taxon>
        <taxon>Dikarya</taxon>
        <taxon>Ascomycota</taxon>
        <taxon>Pezizomycotina</taxon>
        <taxon>Sordariomycetes</taxon>
        <taxon>Hypocreomycetidae</taxon>
        <taxon>Hypocreales</taxon>
        <taxon>Hypocreales incertae sedis</taxon>
        <taxon>Trichothecium</taxon>
    </lineage>
</organism>
<evidence type="ECO:0000313" key="2">
    <source>
        <dbReference type="Proteomes" id="UP001163324"/>
    </source>
</evidence>
<proteinExistence type="predicted"/>
<comment type="caution">
    <text evidence="1">The sequence shown here is derived from an EMBL/GenBank/DDBJ whole genome shotgun (WGS) entry which is preliminary data.</text>
</comment>
<dbReference type="EMBL" id="CM047943">
    <property type="protein sequence ID" value="KAI9900663.1"/>
    <property type="molecule type" value="Genomic_DNA"/>
</dbReference>
<evidence type="ECO:0000313" key="1">
    <source>
        <dbReference type="EMBL" id="KAI9900663.1"/>
    </source>
</evidence>
<name>A0ACC0V4M5_9HYPO</name>
<sequence>MAPFTKILLALGIAGLAAADSYANFFDDRSCSENGGIGVNLENSGCLNQAGRGSVYIPNDGHANREHYMCTYTENDCGGSAAGNPWQFTATGFCQTLETAGAISYRKLYIGISEELDRDSPYLSGIAELSRQD</sequence>
<protein>
    <submittedName>
        <fullName evidence="1">Uncharacterized protein</fullName>
    </submittedName>
</protein>
<reference evidence="1" key="1">
    <citation type="submission" date="2022-10" db="EMBL/GenBank/DDBJ databases">
        <title>Complete Genome of Trichothecium roseum strain YXFP-22015, a Plant Pathogen Isolated from Citrus.</title>
        <authorList>
            <person name="Wang Y."/>
            <person name="Zhu L."/>
        </authorList>
    </citation>
    <scope>NUCLEOTIDE SEQUENCE</scope>
    <source>
        <strain evidence="1">YXFP-22015</strain>
    </source>
</reference>